<name>A0A0K8NZ52_PISS1</name>
<dbReference type="Gene3D" id="1.20.59.20">
    <property type="match status" value="1"/>
</dbReference>
<comment type="similarity">
    <text evidence="8">Belongs to the tRNA(Ile)-lysidine synthase family.</text>
</comment>
<proteinExistence type="inferred from homology"/>
<sequence>MAERPSAVRCVAVAYSGGRDSTALAHAAARVAAREGWRVVALHVHHGLSAAADAWVRHGAEQVAAWQAEGLPIDWCWRRLAGRPPRGDSVEAWARAGRYAALATMAREAGAGVVLLAHHRRDQAETLLLQALRGAGPAGLAAMPRCAERDGLVWLRPWLHRPRAALEAYLQRHGLRWVDDEAGNADARFARNRLRHQVWPALEAAFPQAEASLADAAARVAQARAALDDLAREDLGCCQVPGGGLRLSAWAPLAPARRVAALRQWFRQAAGRPAPASLLQRLARELLDDAGRPGPGGREWPAPGGRCRQARDLLHWEAMAPAASGPAPARARRASAASASAASGRCETLGIRRAGRYRPAGWSGTLLVRRVSGGGVPLARLAALALRARAGGETFQAGPGRPPRALKKQYQAAGVAAAARHGPLLWAGADLLFVPGLGLDARALAAPGEPQVALDWLPDEAAG</sequence>
<evidence type="ECO:0000256" key="2">
    <source>
        <dbReference type="ARBA" id="ARBA00022490"/>
    </source>
</evidence>
<evidence type="ECO:0000256" key="4">
    <source>
        <dbReference type="ARBA" id="ARBA00022694"/>
    </source>
</evidence>
<reference evidence="10 11" key="2">
    <citation type="journal article" date="2016" name="Science">
        <title>A bacterium that degrades and assimilates poly(ethylene terephthalate).</title>
        <authorList>
            <person name="Yoshida S."/>
            <person name="Hiraga K."/>
            <person name="Takehana T."/>
            <person name="Taniguchi I."/>
            <person name="Yamaji H."/>
            <person name="Maeda Y."/>
            <person name="Toyohara K."/>
            <person name="Miyamoto K."/>
            <person name="Kimura Y."/>
            <person name="Oda K."/>
        </authorList>
    </citation>
    <scope>NUCLEOTIDE SEQUENCE [LARGE SCALE GENOMIC DNA]</scope>
    <source>
        <strain evidence="11">NBRC 110686 / TISTR 2288 / 201-F6</strain>
    </source>
</reference>
<dbReference type="Pfam" id="PF09179">
    <property type="entry name" value="TilS"/>
    <property type="match status" value="1"/>
</dbReference>
<evidence type="ECO:0000256" key="3">
    <source>
        <dbReference type="ARBA" id="ARBA00022598"/>
    </source>
</evidence>
<keyword evidence="2 8" id="KW-0963">Cytoplasm</keyword>
<dbReference type="NCBIfam" id="TIGR02432">
    <property type="entry name" value="lysidine_TilS_N"/>
    <property type="match status" value="1"/>
</dbReference>
<dbReference type="Pfam" id="PF01171">
    <property type="entry name" value="ATP_bind_3"/>
    <property type="match status" value="1"/>
</dbReference>
<dbReference type="AlphaFoldDB" id="A0A0K8NZ52"/>
<evidence type="ECO:0000313" key="11">
    <source>
        <dbReference type="Proteomes" id="UP000037660"/>
    </source>
</evidence>
<dbReference type="Pfam" id="PF11734">
    <property type="entry name" value="TilS_C"/>
    <property type="match status" value="1"/>
</dbReference>
<dbReference type="RefSeq" id="WP_054019712.1">
    <property type="nucleotide sequence ID" value="NZ_BBYR01000026.1"/>
</dbReference>
<gene>
    <name evidence="8" type="primary">tilS</name>
    <name evidence="10" type="ORF">ISF6_1445</name>
</gene>
<dbReference type="PANTHER" id="PTHR43033:SF1">
    <property type="entry name" value="TRNA(ILE)-LYSIDINE SYNTHASE-RELATED"/>
    <property type="match status" value="1"/>
</dbReference>
<evidence type="ECO:0000259" key="9">
    <source>
        <dbReference type="SMART" id="SM00977"/>
    </source>
</evidence>
<feature type="domain" description="Lysidine-tRNA(Ile) synthetase C-terminal" evidence="9">
    <location>
        <begin position="384"/>
        <end position="456"/>
    </location>
</feature>
<keyword evidence="3 8" id="KW-0436">Ligase</keyword>
<keyword evidence="6 8" id="KW-0067">ATP-binding</keyword>
<comment type="caution">
    <text evidence="10">The sequence shown here is derived from an EMBL/GenBank/DDBJ whole genome shotgun (WGS) entry which is preliminary data.</text>
</comment>
<keyword evidence="5 8" id="KW-0547">Nucleotide-binding</keyword>
<dbReference type="Proteomes" id="UP000037660">
    <property type="component" value="Unassembled WGS sequence"/>
</dbReference>
<dbReference type="SUPFAM" id="SSF82829">
    <property type="entry name" value="MesJ substrate recognition domain-like"/>
    <property type="match status" value="1"/>
</dbReference>
<dbReference type="OrthoDB" id="9807403at2"/>
<dbReference type="SUPFAM" id="SSF52402">
    <property type="entry name" value="Adenine nucleotide alpha hydrolases-like"/>
    <property type="match status" value="1"/>
</dbReference>
<dbReference type="EC" id="6.3.4.19" evidence="8"/>
<feature type="binding site" evidence="8">
    <location>
        <begin position="16"/>
        <end position="21"/>
    </location>
    <ligand>
        <name>ATP</name>
        <dbReference type="ChEBI" id="CHEBI:30616"/>
    </ligand>
</feature>
<keyword evidence="11" id="KW-1185">Reference proteome</keyword>
<dbReference type="SUPFAM" id="SSF56037">
    <property type="entry name" value="PheT/TilS domain"/>
    <property type="match status" value="1"/>
</dbReference>
<organism evidence="10 11">
    <name type="scientific">Piscinibacter sakaiensis</name>
    <name type="common">Ideonella sakaiensis</name>
    <dbReference type="NCBI Taxonomy" id="1547922"/>
    <lineage>
        <taxon>Bacteria</taxon>
        <taxon>Pseudomonadati</taxon>
        <taxon>Pseudomonadota</taxon>
        <taxon>Betaproteobacteria</taxon>
        <taxon>Burkholderiales</taxon>
        <taxon>Sphaerotilaceae</taxon>
        <taxon>Piscinibacter</taxon>
    </lineage>
</organism>
<comment type="catalytic activity">
    <reaction evidence="7 8">
        <text>cytidine(34) in tRNA(Ile2) + L-lysine + ATP = lysidine(34) in tRNA(Ile2) + AMP + diphosphate + H(+)</text>
        <dbReference type="Rhea" id="RHEA:43744"/>
        <dbReference type="Rhea" id="RHEA-COMP:10625"/>
        <dbReference type="Rhea" id="RHEA-COMP:10670"/>
        <dbReference type="ChEBI" id="CHEBI:15378"/>
        <dbReference type="ChEBI" id="CHEBI:30616"/>
        <dbReference type="ChEBI" id="CHEBI:32551"/>
        <dbReference type="ChEBI" id="CHEBI:33019"/>
        <dbReference type="ChEBI" id="CHEBI:82748"/>
        <dbReference type="ChEBI" id="CHEBI:83665"/>
        <dbReference type="ChEBI" id="CHEBI:456215"/>
        <dbReference type="EC" id="6.3.4.19"/>
    </reaction>
</comment>
<keyword evidence="4 8" id="KW-0819">tRNA processing</keyword>
<protein>
    <recommendedName>
        <fullName evidence="8">tRNA(Ile)-lysidine synthase</fullName>
        <ecNumber evidence="8">6.3.4.19</ecNumber>
    </recommendedName>
    <alternativeName>
        <fullName evidence="8">tRNA(Ile)-2-lysyl-cytidine synthase</fullName>
    </alternativeName>
    <alternativeName>
        <fullName evidence="8">tRNA(Ile)-lysidine synthetase</fullName>
    </alternativeName>
</protein>
<dbReference type="EMBL" id="BBYR01000026">
    <property type="protein sequence ID" value="GAP35672.1"/>
    <property type="molecule type" value="Genomic_DNA"/>
</dbReference>
<dbReference type="GO" id="GO:0005524">
    <property type="term" value="F:ATP binding"/>
    <property type="evidence" value="ECO:0007669"/>
    <property type="project" value="UniProtKB-UniRule"/>
</dbReference>
<evidence type="ECO:0000256" key="8">
    <source>
        <dbReference type="HAMAP-Rule" id="MF_01161"/>
    </source>
</evidence>
<dbReference type="InterPro" id="IPR012796">
    <property type="entry name" value="Lysidine-tRNA-synth_C"/>
</dbReference>
<dbReference type="PANTHER" id="PTHR43033">
    <property type="entry name" value="TRNA(ILE)-LYSIDINE SYNTHASE-RELATED"/>
    <property type="match status" value="1"/>
</dbReference>
<dbReference type="SMART" id="SM00977">
    <property type="entry name" value="TilS_C"/>
    <property type="match status" value="1"/>
</dbReference>
<evidence type="ECO:0000256" key="7">
    <source>
        <dbReference type="ARBA" id="ARBA00048539"/>
    </source>
</evidence>
<dbReference type="HAMAP" id="MF_01161">
    <property type="entry name" value="tRNA_Ile_lys_synt"/>
    <property type="match status" value="1"/>
</dbReference>
<dbReference type="CDD" id="cd01992">
    <property type="entry name" value="TilS_N"/>
    <property type="match status" value="1"/>
</dbReference>
<dbReference type="InterPro" id="IPR012094">
    <property type="entry name" value="tRNA_Ile_lys_synt"/>
</dbReference>
<dbReference type="InterPro" id="IPR015262">
    <property type="entry name" value="tRNA_Ile_lys_synt_subst-bd"/>
</dbReference>
<reference evidence="11" key="1">
    <citation type="submission" date="2015-07" db="EMBL/GenBank/DDBJ databases">
        <title>Discovery of a poly(ethylene terephthalate assimilation.</title>
        <authorList>
            <person name="Yoshida S."/>
            <person name="Hiraga K."/>
            <person name="Takehana T."/>
            <person name="Taniguchi I."/>
            <person name="Yamaji H."/>
            <person name="Maeda Y."/>
            <person name="Toyohara K."/>
            <person name="Miyamoto K."/>
            <person name="Kimura Y."/>
            <person name="Oda K."/>
        </authorList>
    </citation>
    <scope>NUCLEOTIDE SEQUENCE [LARGE SCALE GENOMIC DNA]</scope>
    <source>
        <strain evidence="11">NBRC 110686 / TISTR 2288 / 201-F6</strain>
    </source>
</reference>
<evidence type="ECO:0000313" key="10">
    <source>
        <dbReference type="EMBL" id="GAP35672.1"/>
    </source>
</evidence>
<evidence type="ECO:0000256" key="1">
    <source>
        <dbReference type="ARBA" id="ARBA00004496"/>
    </source>
</evidence>
<comment type="function">
    <text evidence="8">Ligates lysine onto the cytidine present at position 34 of the AUA codon-specific tRNA(Ile) that contains the anticodon CAU, in an ATP-dependent manner. Cytidine is converted to lysidine, thus changing the amino acid specificity of the tRNA from methionine to isoleucine.</text>
</comment>
<dbReference type="InterPro" id="IPR014729">
    <property type="entry name" value="Rossmann-like_a/b/a_fold"/>
</dbReference>
<dbReference type="GO" id="GO:0006400">
    <property type="term" value="P:tRNA modification"/>
    <property type="evidence" value="ECO:0007669"/>
    <property type="project" value="UniProtKB-UniRule"/>
</dbReference>
<dbReference type="GO" id="GO:0032267">
    <property type="term" value="F:tRNA(Ile)-lysidine synthase activity"/>
    <property type="evidence" value="ECO:0007669"/>
    <property type="project" value="UniProtKB-EC"/>
</dbReference>
<evidence type="ECO:0000256" key="5">
    <source>
        <dbReference type="ARBA" id="ARBA00022741"/>
    </source>
</evidence>
<dbReference type="InterPro" id="IPR012795">
    <property type="entry name" value="tRNA_Ile_lys_synt_N"/>
</dbReference>
<dbReference type="GO" id="GO:0005737">
    <property type="term" value="C:cytoplasm"/>
    <property type="evidence" value="ECO:0007669"/>
    <property type="project" value="UniProtKB-SubCell"/>
</dbReference>
<comment type="subcellular location">
    <subcellularLocation>
        <location evidence="1 8">Cytoplasm</location>
    </subcellularLocation>
</comment>
<evidence type="ECO:0000256" key="6">
    <source>
        <dbReference type="ARBA" id="ARBA00022840"/>
    </source>
</evidence>
<dbReference type="STRING" id="1547922.ISF6_1445"/>
<dbReference type="Gene3D" id="3.40.50.620">
    <property type="entry name" value="HUPs"/>
    <property type="match status" value="1"/>
</dbReference>
<comment type="domain">
    <text evidence="8">The N-terminal region contains the highly conserved SGGXDS motif, predicted to be a P-loop motif involved in ATP binding.</text>
</comment>
<dbReference type="InterPro" id="IPR011063">
    <property type="entry name" value="TilS/TtcA_N"/>
</dbReference>
<accession>A0A0K8NZ52</accession>